<protein>
    <submittedName>
        <fullName evidence="1">Uncharacterized protein</fullName>
    </submittedName>
</protein>
<accession>A0A7S2W270</accession>
<reference evidence="1" key="1">
    <citation type="submission" date="2021-01" db="EMBL/GenBank/DDBJ databases">
        <authorList>
            <person name="Corre E."/>
            <person name="Pelletier E."/>
            <person name="Niang G."/>
            <person name="Scheremetjew M."/>
            <person name="Finn R."/>
            <person name="Kale V."/>
            <person name="Holt S."/>
            <person name="Cochrane G."/>
            <person name="Meng A."/>
            <person name="Brown T."/>
            <person name="Cohen L."/>
        </authorList>
    </citation>
    <scope>NUCLEOTIDE SEQUENCE</scope>
    <source>
        <strain evidence="1">NY070348D</strain>
    </source>
</reference>
<dbReference type="AlphaFoldDB" id="A0A7S2W270"/>
<dbReference type="EMBL" id="HBHK01001412">
    <property type="protein sequence ID" value="CAD9663933.1"/>
    <property type="molecule type" value="Transcribed_RNA"/>
</dbReference>
<gene>
    <name evidence="1" type="ORF">QSP1433_LOCUS834</name>
</gene>
<proteinExistence type="predicted"/>
<organism evidence="1">
    <name type="scientific">Mucochytrium quahogii</name>
    <dbReference type="NCBI Taxonomy" id="96639"/>
    <lineage>
        <taxon>Eukaryota</taxon>
        <taxon>Sar</taxon>
        <taxon>Stramenopiles</taxon>
        <taxon>Bigyra</taxon>
        <taxon>Labyrinthulomycetes</taxon>
        <taxon>Thraustochytrida</taxon>
        <taxon>Thraustochytriidae</taxon>
        <taxon>Mucochytrium</taxon>
    </lineage>
</organism>
<name>A0A7S2W270_9STRA</name>
<evidence type="ECO:0000313" key="1">
    <source>
        <dbReference type="EMBL" id="CAD9663933.1"/>
    </source>
</evidence>
<sequence length="125" mass="14060">MKVLSVHSNNTMVSPTSLFKTIAKANVRLAAFEPSSSVTREFIRIAQSKPLVEACKQFTLSVDIIDPPILSGKVEDLHQSKVDIEFHSKDKYEIKTEPDSTEKLTIHKVLADLREIVTEKNIPEK</sequence>